<dbReference type="EMBL" id="CACVKT020001980">
    <property type="protein sequence ID" value="CAC5374109.1"/>
    <property type="molecule type" value="Genomic_DNA"/>
</dbReference>
<accession>A0A6J8AV21</accession>
<dbReference type="Proteomes" id="UP000507470">
    <property type="component" value="Unassembled WGS sequence"/>
</dbReference>
<gene>
    <name evidence="1" type="ORF">MCOR_11631</name>
</gene>
<keyword evidence="2" id="KW-1185">Reference proteome</keyword>
<organism evidence="1 2">
    <name type="scientific">Mytilus coruscus</name>
    <name type="common">Sea mussel</name>
    <dbReference type="NCBI Taxonomy" id="42192"/>
    <lineage>
        <taxon>Eukaryota</taxon>
        <taxon>Metazoa</taxon>
        <taxon>Spiralia</taxon>
        <taxon>Lophotrochozoa</taxon>
        <taxon>Mollusca</taxon>
        <taxon>Bivalvia</taxon>
        <taxon>Autobranchia</taxon>
        <taxon>Pteriomorphia</taxon>
        <taxon>Mytilida</taxon>
        <taxon>Mytiloidea</taxon>
        <taxon>Mytilidae</taxon>
        <taxon>Mytilinae</taxon>
        <taxon>Mytilus</taxon>
    </lineage>
</organism>
<protein>
    <submittedName>
        <fullName evidence="1">Uncharacterized protein</fullName>
    </submittedName>
</protein>
<sequence length="247" mass="28581">MSSFPVMIAGHSQAKGKYFDQAPYKRALLTTPIPALPPAPKAFYFEDKKNLVLVHYEGDEKVYTPLTHGNRTERDNAPEYIRTNRSVLKAIEKVVQTGDKTAMEVYRDSISNSDIPGVQVENIVRKVNEQKRISKDEIYNLLLVAYHMEGYIQEITMFPDLTSKKALPEMISIVNQLLDVNTEDDQPFLFFYDTTFKLGDFYVSPLVFRNIIFEDRPIMPVAFLIHGRKKKRFNRNFSILCHQCFQS</sequence>
<dbReference type="OrthoDB" id="5791190at2759"/>
<name>A0A6J8AV21_MYTCO</name>
<proteinExistence type="predicted"/>
<evidence type="ECO:0000313" key="2">
    <source>
        <dbReference type="Proteomes" id="UP000507470"/>
    </source>
</evidence>
<dbReference type="AlphaFoldDB" id="A0A6J8AV21"/>
<reference evidence="1 2" key="1">
    <citation type="submission" date="2020-06" db="EMBL/GenBank/DDBJ databases">
        <authorList>
            <person name="Li R."/>
            <person name="Bekaert M."/>
        </authorList>
    </citation>
    <scope>NUCLEOTIDE SEQUENCE [LARGE SCALE GENOMIC DNA]</scope>
    <source>
        <strain evidence="2">wild</strain>
    </source>
</reference>
<evidence type="ECO:0000313" key="1">
    <source>
        <dbReference type="EMBL" id="CAC5374109.1"/>
    </source>
</evidence>